<evidence type="ECO:0000256" key="6">
    <source>
        <dbReference type="ARBA" id="ARBA00023136"/>
    </source>
</evidence>
<keyword evidence="8" id="KW-0732">Signal</keyword>
<keyword evidence="4 7" id="KW-1133">Transmembrane helix</keyword>
<comment type="subcellular location">
    <subcellularLocation>
        <location evidence="7">Mitochondrion inner membrane</location>
    </subcellularLocation>
    <subcellularLocation>
        <location evidence="1">Mitochondrion membrane</location>
    </subcellularLocation>
</comment>
<proteinExistence type="inferred from homology"/>
<comment type="function">
    <text evidence="7">Component of the MICOS complex, a large protein complex of the mitochondrial inner membrane that plays crucial roles in the maintenance of crista junctions, inner membrane architecture, and formation of contact sites to the outer membrane.</text>
</comment>
<dbReference type="GO" id="GO:0061617">
    <property type="term" value="C:MICOS complex"/>
    <property type="evidence" value="ECO:0007669"/>
    <property type="project" value="UniProtKB-UniRule"/>
</dbReference>
<evidence type="ECO:0000256" key="5">
    <source>
        <dbReference type="ARBA" id="ARBA00023128"/>
    </source>
</evidence>
<dbReference type="EMBL" id="OV725081">
    <property type="protein sequence ID" value="CAH1403316.1"/>
    <property type="molecule type" value="Genomic_DNA"/>
</dbReference>
<dbReference type="Pfam" id="PF09769">
    <property type="entry name" value="ApoO"/>
    <property type="match status" value="1"/>
</dbReference>
<dbReference type="GO" id="GO:0042407">
    <property type="term" value="P:cristae formation"/>
    <property type="evidence" value="ECO:0007669"/>
    <property type="project" value="InterPro"/>
</dbReference>
<dbReference type="OrthoDB" id="5973346at2759"/>
<sequence length="264" mass="29350">MKNGVLLIYILRKIWLPFSGGVYALSVVHAKGKNEVECDPNRTLVRPCDLPLYGDEKQCSHCVKKKAASELAEEKGALEETITCARKELWLLMDQAKVIKGEVAEALSYAIGSANEGLQFLRKEENFVPRMGAIGLGGLTGFVYGLRKGMFRRMLYTTIGAGTMAALCYPREAQEYSRIVYDQTRMYTMIAYHFLNGVSRDLTGYQLPPISLGHFLISDSPHPPPEAVPSAEHLLPPTVTPVHIPLPGEDEVVKLTKNQKPEHH</sequence>
<comment type="subunit">
    <text evidence="7">Component of the mitochondrial contact site and cristae organizing system (MICOS) complex.</text>
</comment>
<dbReference type="InterPro" id="IPR033182">
    <property type="entry name" value="MIC26/MIC27_animal"/>
</dbReference>
<keyword evidence="10" id="KW-1185">Reference proteome</keyword>
<name>A0A9P0MU00_NEZVI</name>
<organism evidence="9 10">
    <name type="scientific">Nezara viridula</name>
    <name type="common">Southern green stink bug</name>
    <name type="synonym">Cimex viridulus</name>
    <dbReference type="NCBI Taxonomy" id="85310"/>
    <lineage>
        <taxon>Eukaryota</taxon>
        <taxon>Metazoa</taxon>
        <taxon>Ecdysozoa</taxon>
        <taxon>Arthropoda</taxon>
        <taxon>Hexapoda</taxon>
        <taxon>Insecta</taxon>
        <taxon>Pterygota</taxon>
        <taxon>Neoptera</taxon>
        <taxon>Paraneoptera</taxon>
        <taxon>Hemiptera</taxon>
        <taxon>Heteroptera</taxon>
        <taxon>Panheteroptera</taxon>
        <taxon>Pentatomomorpha</taxon>
        <taxon>Pentatomoidea</taxon>
        <taxon>Pentatomidae</taxon>
        <taxon>Pentatominae</taxon>
        <taxon>Nezara</taxon>
    </lineage>
</organism>
<comment type="similarity">
    <text evidence="2">Belongs to the apolipoprotein O/MICOS complex subunit Mic27 family.</text>
</comment>
<feature type="signal peptide" evidence="8">
    <location>
        <begin position="1"/>
        <end position="24"/>
    </location>
</feature>
<reference evidence="9" key="1">
    <citation type="submission" date="2022-01" db="EMBL/GenBank/DDBJ databases">
        <authorList>
            <person name="King R."/>
        </authorList>
    </citation>
    <scope>NUCLEOTIDE SEQUENCE</scope>
</reference>
<feature type="transmembrane region" description="Helical" evidence="7">
    <location>
        <begin position="127"/>
        <end position="146"/>
    </location>
</feature>
<dbReference type="PANTHER" id="PTHR14564">
    <property type="entry name" value="MICOS COMPLEX SUBUNIT MIC26 / MIC27 FAMILY MEMBER"/>
    <property type="match status" value="1"/>
</dbReference>
<evidence type="ECO:0000256" key="4">
    <source>
        <dbReference type="ARBA" id="ARBA00022989"/>
    </source>
</evidence>
<dbReference type="InterPro" id="IPR019166">
    <property type="entry name" value="MIC26/MIC27"/>
</dbReference>
<keyword evidence="7" id="KW-0999">Mitochondrion inner membrane</keyword>
<feature type="chain" id="PRO_5040435229" description="MICOS complex subunit" evidence="8">
    <location>
        <begin position="25"/>
        <end position="264"/>
    </location>
</feature>
<evidence type="ECO:0000313" key="10">
    <source>
        <dbReference type="Proteomes" id="UP001152798"/>
    </source>
</evidence>
<evidence type="ECO:0000256" key="7">
    <source>
        <dbReference type="RuleBase" id="RU363021"/>
    </source>
</evidence>
<evidence type="ECO:0000256" key="8">
    <source>
        <dbReference type="SAM" id="SignalP"/>
    </source>
</evidence>
<gene>
    <name evidence="9" type="ORF">NEZAVI_LOCUS11939</name>
</gene>
<evidence type="ECO:0000256" key="3">
    <source>
        <dbReference type="ARBA" id="ARBA00022692"/>
    </source>
</evidence>
<dbReference type="Proteomes" id="UP001152798">
    <property type="component" value="Chromosome 5"/>
</dbReference>
<evidence type="ECO:0000313" key="9">
    <source>
        <dbReference type="EMBL" id="CAH1403316.1"/>
    </source>
</evidence>
<evidence type="ECO:0000256" key="1">
    <source>
        <dbReference type="ARBA" id="ARBA00004325"/>
    </source>
</evidence>
<keyword evidence="6 7" id="KW-0472">Membrane</keyword>
<dbReference type="AlphaFoldDB" id="A0A9P0MU00"/>
<accession>A0A9P0MU00</accession>
<protein>
    <recommendedName>
        <fullName evidence="7">MICOS complex subunit</fullName>
    </recommendedName>
</protein>
<keyword evidence="3 7" id="KW-0812">Transmembrane</keyword>
<keyword evidence="5 7" id="KW-0496">Mitochondrion</keyword>
<evidence type="ECO:0000256" key="2">
    <source>
        <dbReference type="ARBA" id="ARBA00010904"/>
    </source>
</evidence>